<sequence>MEELGTEIKVLKSNRWIKTRYQDRLSKAEIKLFLEKPDSGYDPTNRTWTGIPESPDREDELYTPLVLMIERILEEFVSSDEEGVSRNAVDTHDLDLKHDNNIHSTKPDICIVASGPSFKDPSPDLANAQQLEERIGYCNVASVFDAKLDSARRARKKQAIQLFHYCRQIFIQQPNRNFVQSLILTETSVRLVHFDHSGMYMTKFINFHDDPYTIVRLIVSLSNVDESILGFDTTVKWALEKDASGLFKRVSGTVTVTNGQGNQVVYDLIVEEDPFIRASIRGRGTTCWLAIDPNTSDRVLIKDSWRTETRTPESEFLEAAKGVPGVAQIKSYTEDYAQTKDYRPSSFSHIHFHNRVKTRLVTPYYGPSVENFTSRYQFVSAMRDAILAHLALFRLNILHRDITAENILLGLPGASRGERGILIDLDMAIWIGRNISEVNVDEKTGLDRFLSIALLRSRALKVRPIHSILDDLESFYYVMHRVMTLYERPGVQVSPEDEGVSAMGRWDADSGTAQSTKSALMLGGGRETSGLWWGEPSDTLLRSFHGLLRDILVKQDEMYNSKKLTEEQKRSRHEALGSNIRHYYEELEKMFETALLEIQTEDLEAEGYATGRLGDEVTDETDIESAPPSSPSPCEPPTRRGNLKRLPSEELIPEDGTGFNKRNCTDSER</sequence>
<accession>A0A8H6M1U7</accession>
<dbReference type="Proteomes" id="UP000521943">
    <property type="component" value="Unassembled WGS sequence"/>
</dbReference>
<keyword evidence="4" id="KW-1185">Reference proteome</keyword>
<feature type="domain" description="Fungal-type protein kinase" evidence="2">
    <location>
        <begin position="343"/>
        <end position="481"/>
    </location>
</feature>
<dbReference type="PANTHER" id="PTHR38248:SF2">
    <property type="entry name" value="FUNK1 11"/>
    <property type="match status" value="1"/>
</dbReference>
<comment type="caution">
    <text evidence="3">The sequence shown here is derived from an EMBL/GenBank/DDBJ whole genome shotgun (WGS) entry which is preliminary data.</text>
</comment>
<dbReference type="PANTHER" id="PTHR38248">
    <property type="entry name" value="FUNK1 6"/>
    <property type="match status" value="1"/>
</dbReference>
<dbReference type="GO" id="GO:0004672">
    <property type="term" value="F:protein kinase activity"/>
    <property type="evidence" value="ECO:0007669"/>
    <property type="project" value="InterPro"/>
</dbReference>
<reference evidence="3 4" key="1">
    <citation type="submission" date="2020-07" db="EMBL/GenBank/DDBJ databases">
        <title>Comparative genomics of pyrophilous fungi reveals a link between fire events and developmental genes.</title>
        <authorList>
            <consortium name="DOE Joint Genome Institute"/>
            <person name="Steindorff A.S."/>
            <person name="Carver A."/>
            <person name="Calhoun S."/>
            <person name="Stillman K."/>
            <person name="Liu H."/>
            <person name="Lipzen A."/>
            <person name="Pangilinan J."/>
            <person name="Labutti K."/>
            <person name="Bruns T.D."/>
            <person name="Grigoriev I.V."/>
        </authorList>
    </citation>
    <scope>NUCLEOTIDE SEQUENCE [LARGE SCALE GENOMIC DNA]</scope>
    <source>
        <strain evidence="3 4">CBS 144469</strain>
    </source>
</reference>
<evidence type="ECO:0000256" key="1">
    <source>
        <dbReference type="SAM" id="MobiDB-lite"/>
    </source>
</evidence>
<dbReference type="SUPFAM" id="SSF56112">
    <property type="entry name" value="Protein kinase-like (PK-like)"/>
    <property type="match status" value="1"/>
</dbReference>
<dbReference type="PROSITE" id="PS00109">
    <property type="entry name" value="PROTEIN_KINASE_TYR"/>
    <property type="match status" value="1"/>
</dbReference>
<dbReference type="OrthoDB" id="5584477at2759"/>
<proteinExistence type="predicted"/>
<dbReference type="EMBL" id="JACGCI010000070">
    <property type="protein sequence ID" value="KAF6748577.1"/>
    <property type="molecule type" value="Genomic_DNA"/>
</dbReference>
<dbReference type="AlphaFoldDB" id="A0A8H6M1U7"/>
<feature type="region of interest" description="Disordered" evidence="1">
    <location>
        <begin position="611"/>
        <end position="669"/>
    </location>
</feature>
<protein>
    <recommendedName>
        <fullName evidence="2">Fungal-type protein kinase domain-containing protein</fullName>
    </recommendedName>
</protein>
<evidence type="ECO:0000259" key="2">
    <source>
        <dbReference type="Pfam" id="PF17667"/>
    </source>
</evidence>
<dbReference type="Gene3D" id="1.10.510.10">
    <property type="entry name" value="Transferase(Phosphotransferase) domain 1"/>
    <property type="match status" value="1"/>
</dbReference>
<dbReference type="InterPro" id="IPR011009">
    <property type="entry name" value="Kinase-like_dom_sf"/>
</dbReference>
<name>A0A8H6M1U7_9AGAR</name>
<dbReference type="InterPro" id="IPR008266">
    <property type="entry name" value="Tyr_kinase_AS"/>
</dbReference>
<gene>
    <name evidence="3" type="ORF">DFP72DRAFT_1015216</name>
</gene>
<feature type="domain" description="Fungal-type protein kinase" evidence="2">
    <location>
        <begin position="130"/>
        <end position="333"/>
    </location>
</feature>
<dbReference type="Pfam" id="PF17667">
    <property type="entry name" value="Pkinase_fungal"/>
    <property type="match status" value="2"/>
</dbReference>
<dbReference type="InterPro" id="IPR040976">
    <property type="entry name" value="Pkinase_fungal"/>
</dbReference>
<evidence type="ECO:0000313" key="4">
    <source>
        <dbReference type="Proteomes" id="UP000521943"/>
    </source>
</evidence>
<evidence type="ECO:0000313" key="3">
    <source>
        <dbReference type="EMBL" id="KAF6748577.1"/>
    </source>
</evidence>
<organism evidence="3 4">
    <name type="scientific">Ephemerocybe angulata</name>
    <dbReference type="NCBI Taxonomy" id="980116"/>
    <lineage>
        <taxon>Eukaryota</taxon>
        <taxon>Fungi</taxon>
        <taxon>Dikarya</taxon>
        <taxon>Basidiomycota</taxon>
        <taxon>Agaricomycotina</taxon>
        <taxon>Agaricomycetes</taxon>
        <taxon>Agaricomycetidae</taxon>
        <taxon>Agaricales</taxon>
        <taxon>Agaricineae</taxon>
        <taxon>Psathyrellaceae</taxon>
        <taxon>Ephemerocybe</taxon>
    </lineage>
</organism>